<dbReference type="AlphaFoldDB" id="A0A9P9HXF9"/>
<proteinExistence type="predicted"/>
<dbReference type="GeneID" id="70228777"/>
<dbReference type="Proteomes" id="UP000720189">
    <property type="component" value="Unassembled WGS sequence"/>
</dbReference>
<evidence type="ECO:0000313" key="2">
    <source>
        <dbReference type="EMBL" id="KAH7265156.1"/>
    </source>
</evidence>
<reference evidence="2" key="1">
    <citation type="journal article" date="2021" name="Nat. Commun.">
        <title>Genetic determinants of endophytism in the Arabidopsis root mycobiome.</title>
        <authorList>
            <person name="Mesny F."/>
            <person name="Miyauchi S."/>
            <person name="Thiergart T."/>
            <person name="Pickel B."/>
            <person name="Atanasova L."/>
            <person name="Karlsson M."/>
            <person name="Huettel B."/>
            <person name="Barry K.W."/>
            <person name="Haridas S."/>
            <person name="Chen C."/>
            <person name="Bauer D."/>
            <person name="Andreopoulos W."/>
            <person name="Pangilinan J."/>
            <person name="LaButti K."/>
            <person name="Riley R."/>
            <person name="Lipzen A."/>
            <person name="Clum A."/>
            <person name="Drula E."/>
            <person name="Henrissat B."/>
            <person name="Kohler A."/>
            <person name="Grigoriev I.V."/>
            <person name="Martin F.M."/>
            <person name="Hacquard S."/>
        </authorList>
    </citation>
    <scope>NUCLEOTIDE SEQUENCE</scope>
    <source>
        <strain evidence="2">MPI-CAGE-AT-0023</strain>
    </source>
</reference>
<feature type="region of interest" description="Disordered" evidence="1">
    <location>
        <begin position="229"/>
        <end position="256"/>
    </location>
</feature>
<gene>
    <name evidence="2" type="ORF">BKA55DRAFT_685634</name>
</gene>
<feature type="region of interest" description="Disordered" evidence="1">
    <location>
        <begin position="25"/>
        <end position="69"/>
    </location>
</feature>
<dbReference type="EMBL" id="JAGMUX010000003">
    <property type="protein sequence ID" value="KAH7265156.1"/>
    <property type="molecule type" value="Genomic_DNA"/>
</dbReference>
<keyword evidence="3" id="KW-1185">Reference proteome</keyword>
<name>A0A9P9HXF9_FUSRE</name>
<comment type="caution">
    <text evidence="2">The sequence shown here is derived from an EMBL/GenBank/DDBJ whole genome shotgun (WGS) entry which is preliminary data.</text>
</comment>
<accession>A0A9P9HXF9</accession>
<feature type="compositionally biased region" description="Polar residues" evidence="1">
    <location>
        <begin position="229"/>
        <end position="241"/>
    </location>
</feature>
<protein>
    <submittedName>
        <fullName evidence="2">Uncharacterized protein</fullName>
    </submittedName>
</protein>
<evidence type="ECO:0000313" key="3">
    <source>
        <dbReference type="Proteomes" id="UP000720189"/>
    </source>
</evidence>
<dbReference type="OrthoDB" id="5096893at2759"/>
<feature type="compositionally biased region" description="Basic and acidic residues" evidence="1">
    <location>
        <begin position="33"/>
        <end position="43"/>
    </location>
</feature>
<sequence>MPAQRSHNPNKISLRKSCRGLLLGPLAKRLKPSRAELQKVEKEKKRKSRPQAPTSSSLSAAKASTSSGAKRFTAVATNTDLLLEAPGPPLGINVESPRAQDQTLIATTQSNIDKSNSIAVDPECQNQAQNLYTFDYNTLATSFPYSAPSLLPTSEGNDQCTAPSFASSIIQASDLELDINASFLPPEPTQTFSWTEFCAPSIQSPLVPEYTQNFGNPYGFTWASNMGTSQPAQHNITQDVQQGPPPSAPNISSSSSAGQELNLVKATYDGGYSTRQVVEFDGRSDLNFIAQSSVDILQRSSSIQVISVPPGIGRKTQCPNGALVNIERILYAWIEFESPHLPFPPTRVYFVVYDDFGGEAGIHMTLGHDWTTRIK</sequence>
<evidence type="ECO:0000256" key="1">
    <source>
        <dbReference type="SAM" id="MobiDB-lite"/>
    </source>
</evidence>
<dbReference type="RefSeq" id="XP_046053891.1">
    <property type="nucleotide sequence ID" value="XM_046198823.1"/>
</dbReference>
<feature type="compositionally biased region" description="Low complexity" evidence="1">
    <location>
        <begin position="52"/>
        <end position="69"/>
    </location>
</feature>
<organism evidence="2 3">
    <name type="scientific">Fusarium redolens</name>
    <dbReference type="NCBI Taxonomy" id="48865"/>
    <lineage>
        <taxon>Eukaryota</taxon>
        <taxon>Fungi</taxon>
        <taxon>Dikarya</taxon>
        <taxon>Ascomycota</taxon>
        <taxon>Pezizomycotina</taxon>
        <taxon>Sordariomycetes</taxon>
        <taxon>Hypocreomycetidae</taxon>
        <taxon>Hypocreales</taxon>
        <taxon>Nectriaceae</taxon>
        <taxon>Fusarium</taxon>
        <taxon>Fusarium redolens species complex</taxon>
    </lineage>
</organism>